<dbReference type="InterPro" id="IPR013783">
    <property type="entry name" value="Ig-like_fold"/>
</dbReference>
<evidence type="ECO:0000256" key="8">
    <source>
        <dbReference type="ARBA" id="ARBA00023136"/>
    </source>
</evidence>
<evidence type="ECO:0000259" key="23">
    <source>
        <dbReference type="PROSITE" id="PS50835"/>
    </source>
</evidence>
<feature type="region of interest" description="Disordered" evidence="20">
    <location>
        <begin position="1225"/>
        <end position="1325"/>
    </location>
</feature>
<dbReference type="InterPro" id="IPR017441">
    <property type="entry name" value="Protein_kinase_ATP_BS"/>
</dbReference>
<feature type="binding site" evidence="16">
    <location>
        <begin position="682"/>
        <end position="689"/>
    </location>
    <ligand>
        <name>ATP</name>
        <dbReference type="ChEBI" id="CHEBI:30616"/>
    </ligand>
</feature>
<feature type="domain" description="Protein kinase" evidence="22">
    <location>
        <begin position="675"/>
        <end position="1129"/>
    </location>
</feature>
<feature type="compositionally biased region" description="Basic and acidic residues" evidence="20">
    <location>
        <begin position="1307"/>
        <end position="1317"/>
    </location>
</feature>
<dbReference type="PROSITE" id="PS50835">
    <property type="entry name" value="IG_LIKE"/>
    <property type="match status" value="4"/>
</dbReference>
<dbReference type="Gene3D" id="2.60.40.10">
    <property type="entry name" value="Immunoglobulins"/>
    <property type="match status" value="4"/>
</dbReference>
<dbReference type="PANTHER" id="PTHR24416">
    <property type="entry name" value="TYROSINE-PROTEIN KINASE RECEPTOR"/>
    <property type="match status" value="1"/>
</dbReference>
<evidence type="ECO:0000256" key="9">
    <source>
        <dbReference type="ARBA" id="ARBA00023137"/>
    </source>
</evidence>
<keyword evidence="2" id="KW-0808">Transferase</keyword>
<evidence type="ECO:0000256" key="3">
    <source>
        <dbReference type="ARBA" id="ARBA00022692"/>
    </source>
</evidence>
<evidence type="ECO:0000256" key="21">
    <source>
        <dbReference type="SAM" id="Phobius"/>
    </source>
</evidence>
<dbReference type="PROSITE" id="PS50011">
    <property type="entry name" value="PROTEIN_KINASE_DOM"/>
    <property type="match status" value="1"/>
</dbReference>
<dbReference type="InterPro" id="IPR050122">
    <property type="entry name" value="RTK"/>
</dbReference>
<dbReference type="InterPro" id="IPR011009">
    <property type="entry name" value="Kinase-like_dom_sf"/>
</dbReference>
<keyword evidence="3 21" id="KW-0812">Transmembrane</keyword>
<feature type="compositionally biased region" description="Polar residues" evidence="20">
    <location>
        <begin position="847"/>
        <end position="856"/>
    </location>
</feature>
<evidence type="ECO:0000256" key="15">
    <source>
        <dbReference type="PIRSR" id="PIRSR000615-1"/>
    </source>
</evidence>
<dbReference type="PRINTS" id="PR01832">
    <property type="entry name" value="VEGFRECEPTOR"/>
</dbReference>
<dbReference type="PROSITE" id="PS00109">
    <property type="entry name" value="PROTEIN_KINASE_TYR"/>
    <property type="match status" value="1"/>
</dbReference>
<dbReference type="GO" id="GO:0007169">
    <property type="term" value="P:cell surface receptor protein tyrosine kinase signaling pathway"/>
    <property type="evidence" value="ECO:0007669"/>
    <property type="project" value="TreeGrafter"/>
</dbReference>
<keyword evidence="17" id="KW-0479">Metal-binding</keyword>
<keyword evidence="8 21" id="KW-0472">Membrane</keyword>
<keyword evidence="7 21" id="KW-1133">Transmembrane helix</keyword>
<feature type="domain" description="Ig-like" evidence="23">
    <location>
        <begin position="276"/>
        <end position="376"/>
    </location>
</feature>
<dbReference type="InterPro" id="IPR001245">
    <property type="entry name" value="Ser-Thr/Tyr_kinase_cat_dom"/>
</dbReference>
<feature type="binding site" evidence="17">
    <location>
        <position position="998"/>
    </location>
    <ligand>
        <name>Mg(2+)</name>
        <dbReference type="ChEBI" id="CHEBI:18420"/>
    </ligand>
</feature>
<dbReference type="GO" id="GO:0046872">
    <property type="term" value="F:metal ion binding"/>
    <property type="evidence" value="ECO:0007669"/>
    <property type="project" value="UniProtKB-KW"/>
</dbReference>
<dbReference type="GO" id="GO:0043235">
    <property type="term" value="C:receptor complex"/>
    <property type="evidence" value="ECO:0007669"/>
    <property type="project" value="TreeGrafter"/>
</dbReference>
<keyword evidence="17" id="KW-0460">Magnesium</keyword>
<dbReference type="SUPFAM" id="SSF56112">
    <property type="entry name" value="Protein kinase-like (PK-like)"/>
    <property type="match status" value="1"/>
</dbReference>
<dbReference type="InterPro" id="IPR000719">
    <property type="entry name" value="Prot_kinase_dom"/>
</dbReference>
<proteinExistence type="evidence at transcript level"/>
<protein>
    <submittedName>
        <fullName evidence="24">Receptor tyrosine kinase PVR2B1b</fullName>
    </submittedName>
</protein>
<evidence type="ECO:0000256" key="5">
    <source>
        <dbReference type="ARBA" id="ARBA00022777"/>
    </source>
</evidence>
<evidence type="ECO:0000256" key="18">
    <source>
        <dbReference type="PIRSR" id="PIRSR000615-4"/>
    </source>
</evidence>
<feature type="transmembrane region" description="Helical" evidence="21">
    <location>
        <begin position="600"/>
        <end position="620"/>
    </location>
</feature>
<feature type="region of interest" description="Disordered" evidence="20">
    <location>
        <begin position="839"/>
        <end position="859"/>
    </location>
</feature>
<feature type="compositionally biased region" description="Low complexity" evidence="20">
    <location>
        <begin position="921"/>
        <end position="934"/>
    </location>
</feature>
<keyword evidence="12" id="KW-0325">Glycoprotein</keyword>
<dbReference type="InterPro" id="IPR013098">
    <property type="entry name" value="Ig_I-set"/>
</dbReference>
<comment type="catalytic activity">
    <reaction evidence="14">
        <text>L-tyrosyl-[protein] + ATP = O-phospho-L-tyrosyl-[protein] + ADP + H(+)</text>
        <dbReference type="Rhea" id="RHEA:10596"/>
        <dbReference type="Rhea" id="RHEA-COMP:10136"/>
        <dbReference type="Rhea" id="RHEA-COMP:20101"/>
        <dbReference type="ChEBI" id="CHEBI:15378"/>
        <dbReference type="ChEBI" id="CHEBI:30616"/>
        <dbReference type="ChEBI" id="CHEBI:46858"/>
        <dbReference type="ChEBI" id="CHEBI:61978"/>
        <dbReference type="ChEBI" id="CHEBI:456216"/>
        <dbReference type="EC" id="2.7.10.1"/>
    </reaction>
</comment>
<dbReference type="InterPro" id="IPR003599">
    <property type="entry name" value="Ig_sub"/>
</dbReference>
<keyword evidence="10" id="KW-1015">Disulfide bond</keyword>
<feature type="domain" description="Ig-like" evidence="23">
    <location>
        <begin position="74"/>
        <end position="169"/>
    </location>
</feature>
<evidence type="ECO:0000256" key="10">
    <source>
        <dbReference type="ARBA" id="ARBA00023157"/>
    </source>
</evidence>
<dbReference type="Pfam" id="PF13927">
    <property type="entry name" value="Ig_3"/>
    <property type="match status" value="1"/>
</dbReference>
<reference evidence="24" key="1">
    <citation type="submission" date="2023-11" db="EMBL/GenBank/DDBJ databases">
        <title>Phylogenetic and Transcriptomic Characterization of Receptor Tyrosine Kinases in Crustaceans.</title>
        <authorList>
            <person name="Flores K."/>
            <person name="Perez-Moreno J."/>
            <person name="Durica D."/>
            <person name="Mykles D."/>
        </authorList>
    </citation>
    <scope>NUCLEOTIDE SEQUENCE</scope>
    <source>
        <strain evidence="24">EVm000503t2</strain>
    </source>
</reference>
<evidence type="ECO:0000256" key="19">
    <source>
        <dbReference type="PROSITE-ProRule" id="PRU10141"/>
    </source>
</evidence>
<keyword evidence="13" id="KW-0393">Immunoglobulin domain</keyword>
<dbReference type="PIRSF" id="PIRSF000615">
    <property type="entry name" value="TyrPK_CSF1-R"/>
    <property type="match status" value="1"/>
</dbReference>
<dbReference type="PROSITE" id="PS00107">
    <property type="entry name" value="PROTEIN_KINASE_ATP"/>
    <property type="match status" value="1"/>
</dbReference>
<organism evidence="24">
    <name type="scientific">Gecarcinus lateralis</name>
    <name type="common">Blackback land crab</name>
    <dbReference type="NCBI Taxonomy" id="6769"/>
    <lineage>
        <taxon>Eukaryota</taxon>
        <taxon>Metazoa</taxon>
        <taxon>Ecdysozoa</taxon>
        <taxon>Arthropoda</taxon>
        <taxon>Crustacea</taxon>
        <taxon>Multicrustacea</taxon>
        <taxon>Malacostraca</taxon>
        <taxon>Eumalacostraca</taxon>
        <taxon>Eucarida</taxon>
        <taxon>Decapoda</taxon>
        <taxon>Pleocyemata</taxon>
        <taxon>Brachyura</taxon>
        <taxon>Eubrachyura</taxon>
        <taxon>Grapsoidea</taxon>
        <taxon>Gecarcinidae</taxon>
        <taxon>Gecarcinus</taxon>
    </lineage>
</organism>
<keyword evidence="6 16" id="KW-0067">ATP-binding</keyword>
<keyword evidence="4 16" id="KW-0547">Nucleotide-binding</keyword>
<dbReference type="PANTHER" id="PTHR24416:SF600">
    <property type="entry name" value="PDGF- AND VEGF-RECEPTOR RELATED, ISOFORM J"/>
    <property type="match status" value="1"/>
</dbReference>
<evidence type="ECO:0000256" key="20">
    <source>
        <dbReference type="SAM" id="MobiDB-lite"/>
    </source>
</evidence>
<dbReference type="GO" id="GO:0004714">
    <property type="term" value="F:transmembrane receptor protein tyrosine kinase activity"/>
    <property type="evidence" value="ECO:0007669"/>
    <property type="project" value="UniProtKB-EC"/>
</dbReference>
<evidence type="ECO:0000256" key="2">
    <source>
        <dbReference type="ARBA" id="ARBA00022679"/>
    </source>
</evidence>
<dbReference type="SMART" id="SM00408">
    <property type="entry name" value="IGc2"/>
    <property type="match status" value="3"/>
</dbReference>
<feature type="binding site" evidence="16 19">
    <location>
        <position position="708"/>
    </location>
    <ligand>
        <name>ATP</name>
        <dbReference type="ChEBI" id="CHEBI:30616"/>
    </ligand>
</feature>
<evidence type="ECO:0000256" key="4">
    <source>
        <dbReference type="ARBA" id="ARBA00022741"/>
    </source>
</evidence>
<evidence type="ECO:0000256" key="13">
    <source>
        <dbReference type="ARBA" id="ARBA00023319"/>
    </source>
</evidence>
<keyword evidence="11 24" id="KW-0675">Receptor</keyword>
<evidence type="ECO:0000256" key="7">
    <source>
        <dbReference type="ARBA" id="ARBA00022989"/>
    </source>
</evidence>
<feature type="binding site" evidence="17">
    <location>
        <position position="1011"/>
    </location>
    <ligand>
        <name>Mg(2+)</name>
        <dbReference type="ChEBI" id="CHEBI:18420"/>
    </ligand>
</feature>
<dbReference type="Gene3D" id="3.30.200.20">
    <property type="entry name" value="Phosphorylase Kinase, domain 1"/>
    <property type="match status" value="1"/>
</dbReference>
<dbReference type="InterPro" id="IPR036179">
    <property type="entry name" value="Ig-like_dom_sf"/>
</dbReference>
<dbReference type="SUPFAM" id="SSF48726">
    <property type="entry name" value="Immunoglobulin"/>
    <property type="match status" value="4"/>
</dbReference>
<dbReference type="InterPro" id="IPR007110">
    <property type="entry name" value="Ig-like_dom"/>
</dbReference>
<evidence type="ECO:0000256" key="17">
    <source>
        <dbReference type="PIRSR" id="PIRSR000615-3"/>
    </source>
</evidence>
<evidence type="ECO:0000313" key="24">
    <source>
        <dbReference type="EMBL" id="WOX59920.2"/>
    </source>
</evidence>
<dbReference type="SMART" id="SM00409">
    <property type="entry name" value="IG"/>
    <property type="match status" value="5"/>
</dbReference>
<comment type="subcellular location">
    <subcellularLocation>
        <location evidence="1">Membrane</location>
        <topology evidence="1">Single-pass membrane protein</topology>
    </subcellularLocation>
</comment>
<feature type="domain" description="Ig-like" evidence="23">
    <location>
        <begin position="488"/>
        <end position="588"/>
    </location>
</feature>
<evidence type="ECO:0000259" key="22">
    <source>
        <dbReference type="PROSITE" id="PS50011"/>
    </source>
</evidence>
<evidence type="ECO:0000256" key="1">
    <source>
        <dbReference type="ARBA" id="ARBA00004167"/>
    </source>
</evidence>
<keyword evidence="5 24" id="KW-0418">Kinase</keyword>
<feature type="compositionally biased region" description="Basic and acidic residues" evidence="20">
    <location>
        <begin position="1283"/>
        <end position="1295"/>
    </location>
</feature>
<dbReference type="Pfam" id="PF07714">
    <property type="entry name" value="PK_Tyr_Ser-Thr"/>
    <property type="match status" value="2"/>
</dbReference>
<accession>A0AAU0N4Q3</accession>
<name>A0AAU0N4Q3_GECLA</name>
<sequence>MKRHLFIPLCKQRHVLFPFSQITSTALWDPKAGFVRRNLVIHDSGFYMCQAENNGQTKMFHVEVLSSASELPDPKIEVGPNQHFVLGSPFTLNCTFLMGHLEATVALHWQYPNVAAKYESSVSREGEGEDKLIISSLRVPSASREDSGTYKCTATAAQHSPTSDSRDIEVKDKIEPFVNITSSETIPVNESDTVSWRAEVVAFPPDPSIIYTDWRGHTLHKTARISMWYDPPTASSWLRITNVSSQDFGQYTLTASTSDAAASSNASVTIQVKSAPSVDVRGLPTYLPPGRLLHLTCLVQGFPVPTLTWGFDSCPNGPFFCSPVEDAVSEVTETRPSPGNLVMSKVTLRPSVSGLLRCAANNSINSREAKMHVTLSDIGGLFVFRHTGLTTTTDITTTTTTLTVVTKDDFSLLCGGNKLHYKNVELVVPPASGLEINGSESQFSLLKEVATERVTKGLAGKYSCSAQPHNESLALEVNSITVVVLDEAAVTFLEDSNMARNGTVTVKENSPYLLNCTVTGTPTPVITWKKDDQPLSHDSDFLDGKTTFLSDDLQRLELKYVFKNKHVGVYSCSAENRVNRVTGTLTLTVPAAGLNKGGRIGLSAALIGIVILAVVVVFLMRRVKTERKFRKSFRQNELWLFEKGNVGQLNPDCPADEQAELLPYGQEWEVPRDRITIGKQLGSGAFGRVVKASVTGLEGPAATTVAIKMCKSQADASQVRALTLELKIMIHLGKHLNIVNLMGANTAHIGRGELWILVEYCRFGNLLVFMHRQRRNFINQINPETGRIDHTLLSPDPATALSPFSPLSPGASPWRHFTSSGSHDGFAATPDTPVILSAPPKGHHASGPQSTPSGHQVHNPLYNAKVASPGAARDSAQHDTANARDTAEFPDAECCAGEGKTALLSSVSSDGRVQNTYLTSLTSSTSSRAPLSPTESGLGDAGLLDSHGQPFVHEVGSVPGVNAPFTTSDLVCWAWQVAQGMDYLSNRKVLHGDLAARNLLLADDNVVKISDFGLSREMYKKDVYMKKGDDLMPIKWISLEAIRDRIFSVQSDVWAFGVTLWEIFSLGSTPYPGIEVNQDFLNLLESGYRMERPKYANQEIYNLLMSCWRAEPQDRPSFSQAADSLGEMMKPDIKGEYLSMNDQYMQMNEERFRQQTDYLNMCAHPDYENMMTTRTEEEDPKPHYVNMQGIAAGAAAGVDGVDRGNTPHTPGVNVMSPEAVGYCNMRTFTPSPPPTSPPSTSQAHYLPMQPSRHSPSPQPHPFSPRLEDDVFSPRPAEPSRFSFSRDKEGVSEAGRETNPFLANSNAGDKRISEDTEQAKFINHNK</sequence>
<evidence type="ECO:0000256" key="12">
    <source>
        <dbReference type="ARBA" id="ARBA00023180"/>
    </source>
</evidence>
<feature type="site" description="Important for interaction with phosphotyrosine-binding proteins" evidence="18">
    <location>
        <position position="1137"/>
    </location>
</feature>
<feature type="active site" description="Proton acceptor" evidence="15">
    <location>
        <position position="993"/>
    </location>
</feature>
<evidence type="ECO:0000256" key="14">
    <source>
        <dbReference type="ARBA" id="ARBA00051243"/>
    </source>
</evidence>
<dbReference type="Pfam" id="PF07679">
    <property type="entry name" value="I-set"/>
    <property type="match status" value="1"/>
</dbReference>
<dbReference type="Gene3D" id="1.10.510.10">
    <property type="entry name" value="Transferase(Phosphotransferase) domain 1"/>
    <property type="match status" value="1"/>
</dbReference>
<feature type="domain" description="Ig-like" evidence="23">
    <location>
        <begin position="176"/>
        <end position="269"/>
    </location>
</feature>
<dbReference type="InterPro" id="IPR003598">
    <property type="entry name" value="Ig_sub2"/>
</dbReference>
<dbReference type="EMBL" id="OR772921">
    <property type="protein sequence ID" value="WOX59920.2"/>
    <property type="molecule type" value="mRNA"/>
</dbReference>
<dbReference type="FunFam" id="1.10.510.10:FF:000554">
    <property type="entry name" value="Predicted protein"/>
    <property type="match status" value="1"/>
</dbReference>
<feature type="binding site" evidence="16">
    <location>
        <position position="997"/>
    </location>
    <ligand>
        <name>ATP</name>
        <dbReference type="ChEBI" id="CHEBI:30616"/>
    </ligand>
</feature>
<dbReference type="GO" id="GO:0005886">
    <property type="term" value="C:plasma membrane"/>
    <property type="evidence" value="ECO:0007669"/>
    <property type="project" value="TreeGrafter"/>
</dbReference>
<dbReference type="GO" id="GO:0005524">
    <property type="term" value="F:ATP binding"/>
    <property type="evidence" value="ECO:0007669"/>
    <property type="project" value="UniProtKB-UniRule"/>
</dbReference>
<evidence type="ECO:0000256" key="11">
    <source>
        <dbReference type="ARBA" id="ARBA00023170"/>
    </source>
</evidence>
<keyword evidence="9" id="KW-0829">Tyrosine-protein kinase</keyword>
<feature type="region of interest" description="Disordered" evidence="20">
    <location>
        <begin position="921"/>
        <end position="943"/>
    </location>
</feature>
<evidence type="ECO:0000256" key="6">
    <source>
        <dbReference type="ARBA" id="ARBA00022840"/>
    </source>
</evidence>
<dbReference type="InterPro" id="IPR008266">
    <property type="entry name" value="Tyr_kinase_AS"/>
</dbReference>
<evidence type="ECO:0000256" key="16">
    <source>
        <dbReference type="PIRSR" id="PIRSR000615-2"/>
    </source>
</evidence>